<name>A0A9Q0BVK0_9MUSC</name>
<feature type="compositionally biased region" description="Low complexity" evidence="1">
    <location>
        <begin position="55"/>
        <end position="68"/>
    </location>
</feature>
<evidence type="ECO:0000256" key="1">
    <source>
        <dbReference type="SAM" id="MobiDB-lite"/>
    </source>
</evidence>
<dbReference type="EMBL" id="JAMKOV010000001">
    <property type="protein sequence ID" value="KAI8046147.1"/>
    <property type="molecule type" value="Genomic_DNA"/>
</dbReference>
<feature type="compositionally biased region" description="Polar residues" evidence="1">
    <location>
        <begin position="29"/>
        <end position="39"/>
    </location>
</feature>
<evidence type="ECO:0000313" key="2">
    <source>
        <dbReference type="EMBL" id="KAI8046147.1"/>
    </source>
</evidence>
<dbReference type="Proteomes" id="UP001059596">
    <property type="component" value="Chromosome 3R"/>
</dbReference>
<comment type="caution">
    <text evidence="2">The sequence shown here is derived from an EMBL/GenBank/DDBJ whole genome shotgun (WGS) entry which is preliminary data.</text>
</comment>
<feature type="compositionally biased region" description="Basic residues" evidence="1">
    <location>
        <begin position="1"/>
        <end position="13"/>
    </location>
</feature>
<keyword evidence="3" id="KW-1185">Reference proteome</keyword>
<protein>
    <submittedName>
        <fullName evidence="2">Uncharacterized protein</fullName>
    </submittedName>
</protein>
<feature type="non-terminal residue" evidence="2">
    <location>
        <position position="1"/>
    </location>
</feature>
<organism evidence="2 3">
    <name type="scientific">Drosophila gunungcola</name>
    <name type="common">fruit fly</name>
    <dbReference type="NCBI Taxonomy" id="103775"/>
    <lineage>
        <taxon>Eukaryota</taxon>
        <taxon>Metazoa</taxon>
        <taxon>Ecdysozoa</taxon>
        <taxon>Arthropoda</taxon>
        <taxon>Hexapoda</taxon>
        <taxon>Insecta</taxon>
        <taxon>Pterygota</taxon>
        <taxon>Neoptera</taxon>
        <taxon>Endopterygota</taxon>
        <taxon>Diptera</taxon>
        <taxon>Brachycera</taxon>
        <taxon>Muscomorpha</taxon>
        <taxon>Ephydroidea</taxon>
        <taxon>Drosophilidae</taxon>
        <taxon>Drosophila</taxon>
        <taxon>Sophophora</taxon>
    </lineage>
</organism>
<reference evidence="2" key="1">
    <citation type="journal article" date="2023" name="Genome Biol. Evol.">
        <title>Long-read-based Genome Assembly of Drosophila gunungcola Reveals Fewer Chemosensory Genes in Flower-breeding Species.</title>
        <authorList>
            <person name="Negi A."/>
            <person name="Liao B.Y."/>
            <person name="Yeh S.D."/>
        </authorList>
    </citation>
    <scope>NUCLEOTIDE SEQUENCE</scope>
    <source>
        <strain evidence="2">Sukarami</strain>
    </source>
</reference>
<accession>A0A9Q0BVK0</accession>
<dbReference type="AlphaFoldDB" id="A0A9Q0BVK0"/>
<gene>
    <name evidence="2" type="ORF">M5D96_002347</name>
</gene>
<feature type="region of interest" description="Disordered" evidence="1">
    <location>
        <begin position="1"/>
        <end position="68"/>
    </location>
</feature>
<feature type="non-terminal residue" evidence="2">
    <location>
        <position position="68"/>
    </location>
</feature>
<sequence length="68" mass="7786">KWKVVARVKAKPGLKHEDKKSNKHRYKSQVANKQKTGESLNKKNRAPQTNHRQTSPSKELLPLSSPEN</sequence>
<evidence type="ECO:0000313" key="3">
    <source>
        <dbReference type="Proteomes" id="UP001059596"/>
    </source>
</evidence>
<proteinExistence type="predicted"/>